<dbReference type="Gene3D" id="3.30.390.10">
    <property type="entry name" value="Enolase-like, N-terminal domain"/>
    <property type="match status" value="1"/>
</dbReference>
<dbReference type="InterPro" id="IPR047585">
    <property type="entry name" value="MenC"/>
</dbReference>
<dbReference type="InterPro" id="IPR036849">
    <property type="entry name" value="Enolase-like_C_sf"/>
</dbReference>
<evidence type="ECO:0000313" key="9">
    <source>
        <dbReference type="EMBL" id="QSE77427.1"/>
    </source>
</evidence>
<dbReference type="Gene3D" id="3.20.20.120">
    <property type="entry name" value="Enolase-like C-terminal domain"/>
    <property type="match status" value="1"/>
</dbReference>
<dbReference type="InterPro" id="IPR013342">
    <property type="entry name" value="Mandelate_racemase_C"/>
</dbReference>
<evidence type="ECO:0000256" key="6">
    <source>
        <dbReference type="ARBA" id="ARBA00029491"/>
    </source>
</evidence>
<evidence type="ECO:0000256" key="1">
    <source>
        <dbReference type="ARBA" id="ARBA00001968"/>
    </source>
</evidence>
<evidence type="ECO:0000256" key="5">
    <source>
        <dbReference type="ARBA" id="ARBA00023239"/>
    </source>
</evidence>
<dbReference type="InterPro" id="IPR010197">
    <property type="entry name" value="OSBS/NAAAR"/>
</dbReference>
<dbReference type="CDD" id="cd03317">
    <property type="entry name" value="NAAAR"/>
    <property type="match status" value="1"/>
</dbReference>
<dbReference type="SUPFAM" id="SSF51604">
    <property type="entry name" value="Enolase C-terminal domain-like"/>
    <property type="match status" value="1"/>
</dbReference>
<reference evidence="9 10" key="1">
    <citation type="submission" date="2021-02" db="EMBL/GenBank/DDBJ databases">
        <title>Complete genome sequence of Lactococcus lactis strain K_LL004.</title>
        <authorList>
            <person name="Kim H.B."/>
        </authorList>
    </citation>
    <scope>NUCLEOTIDE SEQUENCE [LARGE SCALE GENOMIC DNA]</scope>
    <source>
        <strain evidence="9 10">K_LL004</strain>
    </source>
</reference>
<dbReference type="AlphaFoldDB" id="A0AA45QS14"/>
<comment type="pathway">
    <text evidence="7">Quinol/quinone metabolism; 1,4-dihydroxy-2-naphthoate biosynthesis; 1,4-dihydroxy-2-naphthoate from chorismate: step 4/7.</text>
</comment>
<keyword evidence="3 7" id="KW-0479">Metal-binding</keyword>
<name>A0AA45QS14_9LACT</name>
<evidence type="ECO:0000256" key="4">
    <source>
        <dbReference type="ARBA" id="ARBA00022842"/>
    </source>
</evidence>
<comment type="similarity">
    <text evidence="7">Belongs to the mandelate racemase/muconate lactonizing enzyme family. MenC type 2 subfamily.</text>
</comment>
<keyword evidence="5 7" id="KW-0456">Lyase</keyword>
<accession>A0AA45QS14</accession>
<dbReference type="PANTHER" id="PTHR48073:SF5">
    <property type="entry name" value="O-SUCCINYLBENZOATE SYNTHASE"/>
    <property type="match status" value="1"/>
</dbReference>
<dbReference type="Proteomes" id="UP000663608">
    <property type="component" value="Chromosome"/>
</dbReference>
<dbReference type="Pfam" id="PF13378">
    <property type="entry name" value="MR_MLE_C"/>
    <property type="match status" value="1"/>
</dbReference>
<feature type="binding site" evidence="7">
    <location>
        <position position="213"/>
    </location>
    <ligand>
        <name>Mg(2+)</name>
        <dbReference type="ChEBI" id="CHEBI:18420"/>
    </ligand>
</feature>
<dbReference type="SFLD" id="SFLDF00009">
    <property type="entry name" value="o-succinylbenzoate_synthase"/>
    <property type="match status" value="1"/>
</dbReference>
<evidence type="ECO:0000256" key="3">
    <source>
        <dbReference type="ARBA" id="ARBA00022723"/>
    </source>
</evidence>
<evidence type="ECO:0000256" key="2">
    <source>
        <dbReference type="ARBA" id="ARBA00022428"/>
    </source>
</evidence>
<feature type="binding site" evidence="7">
    <location>
        <position position="241"/>
    </location>
    <ligand>
        <name>Mg(2+)</name>
        <dbReference type="ChEBI" id="CHEBI:18420"/>
    </ligand>
</feature>
<dbReference type="PANTHER" id="PTHR48073">
    <property type="entry name" value="O-SUCCINYLBENZOATE SYNTHASE-RELATED"/>
    <property type="match status" value="1"/>
</dbReference>
<dbReference type="SUPFAM" id="SSF54826">
    <property type="entry name" value="Enolase N-terminal domain-like"/>
    <property type="match status" value="1"/>
</dbReference>
<dbReference type="GO" id="GO:0043748">
    <property type="term" value="F:O-succinylbenzoate synthase activity"/>
    <property type="evidence" value="ECO:0007669"/>
    <property type="project" value="UniProtKB-EC"/>
</dbReference>
<feature type="binding site" evidence="7">
    <location>
        <position position="188"/>
    </location>
    <ligand>
        <name>Mg(2+)</name>
        <dbReference type="ChEBI" id="CHEBI:18420"/>
    </ligand>
</feature>
<dbReference type="GO" id="GO:0000287">
    <property type="term" value="F:magnesium ion binding"/>
    <property type="evidence" value="ECO:0007669"/>
    <property type="project" value="UniProtKB-UniRule"/>
</dbReference>
<dbReference type="GO" id="GO:0009234">
    <property type="term" value="P:menaquinone biosynthetic process"/>
    <property type="evidence" value="ECO:0007669"/>
    <property type="project" value="UniProtKB-UniRule"/>
</dbReference>
<keyword evidence="10" id="KW-1185">Reference proteome</keyword>
<dbReference type="EC" id="4.2.1.113" evidence="6 7"/>
<feature type="active site" description="Proton acceptor" evidence="7">
    <location>
        <position position="265"/>
    </location>
</feature>
<protein>
    <recommendedName>
        <fullName evidence="6 7">o-succinylbenzoate synthase</fullName>
        <shortName evidence="7">OSB synthase</shortName>
        <shortName evidence="7">OSBS</shortName>
        <ecNumber evidence="6 7">4.2.1.113</ecNumber>
    </recommendedName>
    <alternativeName>
        <fullName evidence="7">4-(2'-carboxyphenyl)-4-oxybutyric acid synthase</fullName>
    </alternativeName>
    <alternativeName>
        <fullName evidence="7">o-succinylbenzoic acid synthase</fullName>
    </alternativeName>
</protein>
<sequence>MRIEKITMFHVQLPMKFNFKTAKGALNLRDTIIIKVESPNGLSGFGEVVAFTTPFYTSETFADSWKILEETYLPEILQKEFSHPFEIHEFFRNPLPMALAGLENALLDLYFKERNKNLIAGLFQEKLADKIPRGAVLGQMSDEQTIKEIDQLINSGVKRIKLKISPQIGTDLIKKLVKRYPQITFALDANRSFQLTDWPVIKALDELGLACIEEPFYIKDLSELKLLTELSVNFSTPLCFDESVQDLESLKILTELPFQTMLNVKIGRLGGLYQTQKAIEFCRQHQIGFWIGSMVESGISKILHVQLAALSGNAMAGDLSDSKHYFDQDLIQPEIAFPNGWMTVPTGVGIGLSVNDVALDRYTVNKLSLTSLK</sequence>
<comment type="cofactor">
    <cofactor evidence="1 7">
        <name>a divalent metal cation</name>
        <dbReference type="ChEBI" id="CHEBI:60240"/>
    </cofactor>
</comment>
<evidence type="ECO:0000256" key="7">
    <source>
        <dbReference type="HAMAP-Rule" id="MF_01933"/>
    </source>
</evidence>
<keyword evidence="4 7" id="KW-0460">Magnesium</keyword>
<keyword evidence="2 7" id="KW-0474">Menaquinone biosynthesis</keyword>
<dbReference type="InterPro" id="IPR029065">
    <property type="entry name" value="Enolase_C-like"/>
</dbReference>
<dbReference type="KEGG" id="lti:JW886_04080"/>
<gene>
    <name evidence="7 9" type="primary">menC</name>
    <name evidence="9" type="ORF">JW886_04080</name>
</gene>
<dbReference type="InterPro" id="IPR029017">
    <property type="entry name" value="Enolase-like_N"/>
</dbReference>
<organism evidence="9 10">
    <name type="scientific">Lactococcus taiwanensis</name>
    <dbReference type="NCBI Taxonomy" id="1151742"/>
    <lineage>
        <taxon>Bacteria</taxon>
        <taxon>Bacillati</taxon>
        <taxon>Bacillota</taxon>
        <taxon>Bacilli</taxon>
        <taxon>Lactobacillales</taxon>
        <taxon>Streptococcaceae</taxon>
        <taxon>Lactococcus</taxon>
    </lineage>
</organism>
<dbReference type="SFLD" id="SFLDG00180">
    <property type="entry name" value="muconate_cycloisomerase"/>
    <property type="match status" value="1"/>
</dbReference>
<dbReference type="NCBIfam" id="TIGR01928">
    <property type="entry name" value="menC_lowGC_arch"/>
    <property type="match status" value="1"/>
</dbReference>
<comment type="catalytic activity">
    <reaction evidence="7">
        <text>(1R,6R)-6-hydroxy-2-succinyl-cyclohexa-2,4-diene-1-carboxylate = 2-succinylbenzoate + H2O</text>
        <dbReference type="Rhea" id="RHEA:10196"/>
        <dbReference type="ChEBI" id="CHEBI:15377"/>
        <dbReference type="ChEBI" id="CHEBI:18325"/>
        <dbReference type="ChEBI" id="CHEBI:58689"/>
        <dbReference type="EC" id="4.2.1.113"/>
    </reaction>
</comment>
<feature type="active site" description="Proton donor" evidence="7">
    <location>
        <position position="163"/>
    </location>
</feature>
<evidence type="ECO:0000313" key="10">
    <source>
        <dbReference type="Proteomes" id="UP000663608"/>
    </source>
</evidence>
<dbReference type="EMBL" id="CP070872">
    <property type="protein sequence ID" value="QSE77427.1"/>
    <property type="molecule type" value="Genomic_DNA"/>
</dbReference>
<proteinExistence type="inferred from homology"/>
<dbReference type="RefSeq" id="WP_205872377.1">
    <property type="nucleotide sequence ID" value="NZ_CP070872.1"/>
</dbReference>
<evidence type="ECO:0000259" key="8">
    <source>
        <dbReference type="SMART" id="SM00922"/>
    </source>
</evidence>
<dbReference type="SMART" id="SM00922">
    <property type="entry name" value="MR_MLE"/>
    <property type="match status" value="1"/>
</dbReference>
<comment type="pathway">
    <text evidence="7">Quinol/quinone metabolism; menaquinone biosynthesis.</text>
</comment>
<dbReference type="HAMAP" id="MF_01933">
    <property type="entry name" value="MenC_2"/>
    <property type="match status" value="1"/>
</dbReference>
<dbReference type="SFLD" id="SFLDS00001">
    <property type="entry name" value="Enolase"/>
    <property type="match status" value="1"/>
</dbReference>
<comment type="function">
    <text evidence="7">Converts 2-succinyl-6-hydroxy-2,4-cyclohexadiene-1-carboxylate (SHCHC) to 2-succinylbenzoate (OSB).</text>
</comment>
<feature type="domain" description="Mandelate racemase/muconate lactonizing enzyme C-terminal" evidence="8">
    <location>
        <begin position="142"/>
        <end position="237"/>
    </location>
</feature>